<evidence type="ECO:0008006" key="4">
    <source>
        <dbReference type="Google" id="ProtNLM"/>
    </source>
</evidence>
<proteinExistence type="inferred from homology"/>
<gene>
    <name evidence="2" type="ORF">HMPREF9336_01184</name>
</gene>
<dbReference type="Pfam" id="PF00797">
    <property type="entry name" value="Acetyltransf_2"/>
    <property type="match status" value="1"/>
</dbReference>
<evidence type="ECO:0000256" key="1">
    <source>
        <dbReference type="ARBA" id="ARBA00006547"/>
    </source>
</evidence>
<dbReference type="AlphaFoldDB" id="E5XNW3"/>
<comment type="caution">
    <text evidence="2">The sequence shown here is derived from an EMBL/GenBank/DDBJ whole genome shotgun (WGS) entry which is preliminary data.</text>
</comment>
<dbReference type="STRING" id="679197.HMPREF9336_01184"/>
<dbReference type="Proteomes" id="UP000004816">
    <property type="component" value="Unassembled WGS sequence"/>
</dbReference>
<dbReference type="InterPro" id="IPR038765">
    <property type="entry name" value="Papain-like_cys_pep_sf"/>
</dbReference>
<dbReference type="EMBL" id="ACZI02000003">
    <property type="protein sequence ID" value="EFV13958.1"/>
    <property type="molecule type" value="Genomic_DNA"/>
</dbReference>
<dbReference type="PANTHER" id="PTHR11786">
    <property type="entry name" value="N-HYDROXYARYLAMINE O-ACETYLTRANSFERASE"/>
    <property type="match status" value="1"/>
</dbReference>
<evidence type="ECO:0000313" key="3">
    <source>
        <dbReference type="Proteomes" id="UP000004816"/>
    </source>
</evidence>
<protein>
    <recommendedName>
        <fullName evidence="4">Arylamine N-acetyltransferase</fullName>
    </recommendedName>
</protein>
<accession>E5XNW3</accession>
<dbReference type="Gene3D" id="2.40.128.150">
    <property type="entry name" value="Cysteine proteinases"/>
    <property type="match status" value="1"/>
</dbReference>
<sequence length="295" mass="32624">MSSPVAAQTASSAWFCEDFDLDRYFERIGYTGSAEPTFQTLRELQLADSTSIPWENIEMFLGRPAVLEPPAILDKITVGRRGLTCEEHTTLFAAALAALGFHVECRSARVRMGAEKITGLSHAVVWAQVDGTAYWCDVGFGTGPLEPVRLADGARGRAGVWEHAVRWERGEWVLAGKTAEGWIDFSSFADVPRYPVDNLYTNHFLSTHPRSPFRKTPRASRMDESHAVLLQGGELVVSTADEVLSRTEVSAEDTLPVLAEEFGVHLCEQDQALVVARIRDMRDTPRFDTPEAVLG</sequence>
<keyword evidence="3" id="KW-1185">Reference proteome</keyword>
<dbReference type="RefSeq" id="WP_007468753.1">
    <property type="nucleotide sequence ID" value="NZ_KI391954.1"/>
</dbReference>
<dbReference type="SUPFAM" id="SSF54001">
    <property type="entry name" value="Cysteine proteinases"/>
    <property type="match status" value="1"/>
</dbReference>
<dbReference type="GO" id="GO:0016407">
    <property type="term" value="F:acetyltransferase activity"/>
    <property type="evidence" value="ECO:0007669"/>
    <property type="project" value="InterPro"/>
</dbReference>
<reference evidence="2 3" key="1">
    <citation type="journal article" date="2011" name="Stand. Genomic Sci.">
        <title>High quality draft genome sequence of Segniliparus rugosus CDC 945(T)= (ATCC BAA-974(T)).</title>
        <authorList>
            <person name="Earl A.M."/>
            <person name="Desjardins C.A."/>
            <person name="Fitzgerald M.G."/>
            <person name="Arachchi H.M."/>
            <person name="Zeng Q."/>
            <person name="Mehta T."/>
            <person name="Griggs A."/>
            <person name="Birren B.W."/>
            <person name="Toney N.C."/>
            <person name="Carr J."/>
            <person name="Posey J."/>
            <person name="Butler W.R."/>
        </authorList>
    </citation>
    <scope>NUCLEOTIDE SEQUENCE [LARGE SCALE GENOMIC DNA]</scope>
    <source>
        <strain evidence="3">ATCC BAA-974 / DSM 45345 / CCUG 50838 / CIP 108380 / JCM 13579 / CDC 945</strain>
    </source>
</reference>
<comment type="similarity">
    <text evidence="1">Belongs to the arylamine N-acetyltransferase family.</text>
</comment>
<dbReference type="eggNOG" id="COG2162">
    <property type="taxonomic scope" value="Bacteria"/>
</dbReference>
<dbReference type="HOGENOM" id="CLU_049918_1_0_11"/>
<evidence type="ECO:0000313" key="2">
    <source>
        <dbReference type="EMBL" id="EFV13958.1"/>
    </source>
</evidence>
<organism evidence="2 3">
    <name type="scientific">Segniliparus rugosus (strain ATCC BAA-974 / DSM 45345 / CCUG 50838 / CIP 108380 / JCM 13579 / CDC 945)</name>
    <dbReference type="NCBI Taxonomy" id="679197"/>
    <lineage>
        <taxon>Bacteria</taxon>
        <taxon>Bacillati</taxon>
        <taxon>Actinomycetota</taxon>
        <taxon>Actinomycetes</taxon>
        <taxon>Mycobacteriales</taxon>
        <taxon>Segniliparaceae</taxon>
        <taxon>Segniliparus</taxon>
    </lineage>
</organism>
<dbReference type="InterPro" id="IPR001447">
    <property type="entry name" value="Arylamine_N-AcTrfase"/>
</dbReference>
<name>E5XNW3_SEGRC</name>
<dbReference type="PANTHER" id="PTHR11786:SF0">
    <property type="entry name" value="ARYLAMINE N-ACETYLTRANSFERASE 4-RELATED"/>
    <property type="match status" value="1"/>
</dbReference>
<dbReference type="Gene3D" id="3.30.2140.10">
    <property type="entry name" value="Arylamine N-acetyltransferase"/>
    <property type="match status" value="1"/>
</dbReference>